<dbReference type="AlphaFoldDB" id="A0A840NJM3"/>
<accession>A0A840NJM3</accession>
<evidence type="ECO:0000313" key="1">
    <source>
        <dbReference type="EMBL" id="MBB5070363.1"/>
    </source>
</evidence>
<sequence length="34" mass="3634">MFSSAAKPLTGVAAEVPVLAPLRRPRAKTSRKIN</sequence>
<dbReference type="Proteomes" id="UP000580474">
    <property type="component" value="Unassembled WGS sequence"/>
</dbReference>
<organism evidence="1 2">
    <name type="scientific">Saccharopolyspora gloriosae</name>
    <dbReference type="NCBI Taxonomy" id="455344"/>
    <lineage>
        <taxon>Bacteria</taxon>
        <taxon>Bacillati</taxon>
        <taxon>Actinomycetota</taxon>
        <taxon>Actinomycetes</taxon>
        <taxon>Pseudonocardiales</taxon>
        <taxon>Pseudonocardiaceae</taxon>
        <taxon>Saccharopolyspora</taxon>
    </lineage>
</organism>
<comment type="caution">
    <text evidence="1">The sequence shown here is derived from an EMBL/GenBank/DDBJ whole genome shotgun (WGS) entry which is preliminary data.</text>
</comment>
<dbReference type="EMBL" id="JACHIV010000001">
    <property type="protein sequence ID" value="MBB5070363.1"/>
    <property type="molecule type" value="Genomic_DNA"/>
</dbReference>
<reference evidence="1 2" key="1">
    <citation type="submission" date="2020-08" db="EMBL/GenBank/DDBJ databases">
        <title>Sequencing the genomes of 1000 actinobacteria strains.</title>
        <authorList>
            <person name="Klenk H.-P."/>
        </authorList>
    </citation>
    <scope>NUCLEOTIDE SEQUENCE [LARGE SCALE GENOMIC DNA]</scope>
    <source>
        <strain evidence="1 2">DSM 45582</strain>
    </source>
</reference>
<proteinExistence type="predicted"/>
<name>A0A840NJM3_9PSEU</name>
<keyword evidence="2" id="KW-1185">Reference proteome</keyword>
<evidence type="ECO:0000313" key="2">
    <source>
        <dbReference type="Proteomes" id="UP000580474"/>
    </source>
</evidence>
<gene>
    <name evidence="1" type="ORF">BJ969_003451</name>
</gene>
<protein>
    <submittedName>
        <fullName evidence="1">Uncharacterized protein</fullName>
    </submittedName>
</protein>